<evidence type="ECO:0000256" key="1">
    <source>
        <dbReference type="SAM" id="Coils"/>
    </source>
</evidence>
<proteinExistence type="predicted"/>
<dbReference type="AlphaFoldDB" id="A0A0F9H2W0"/>
<gene>
    <name evidence="3" type="ORF">LCGC14_1754750</name>
</gene>
<accession>A0A0F9H2W0</accession>
<dbReference type="EMBL" id="LAZR01016238">
    <property type="protein sequence ID" value="KKM05369.1"/>
    <property type="molecule type" value="Genomic_DNA"/>
</dbReference>
<feature type="compositionally biased region" description="Polar residues" evidence="2">
    <location>
        <begin position="9"/>
        <end position="21"/>
    </location>
</feature>
<protein>
    <submittedName>
        <fullName evidence="3">Uncharacterized protein</fullName>
    </submittedName>
</protein>
<feature type="region of interest" description="Disordered" evidence="2">
    <location>
        <begin position="1"/>
        <end position="22"/>
    </location>
</feature>
<reference evidence="3" key="1">
    <citation type="journal article" date="2015" name="Nature">
        <title>Complex archaea that bridge the gap between prokaryotes and eukaryotes.</title>
        <authorList>
            <person name="Spang A."/>
            <person name="Saw J.H."/>
            <person name="Jorgensen S.L."/>
            <person name="Zaremba-Niedzwiedzka K."/>
            <person name="Martijn J."/>
            <person name="Lind A.E."/>
            <person name="van Eijk R."/>
            <person name="Schleper C."/>
            <person name="Guy L."/>
            <person name="Ettema T.J."/>
        </authorList>
    </citation>
    <scope>NUCLEOTIDE SEQUENCE</scope>
</reference>
<sequence length="196" mass="22104">MPLLLDSAMSEQHSDNTTARSSDVCPVCWHNRPYCTCTTSPPSSFLFPEGIPVPPFPFGEPALCDRCVPSLREKGWALCSHNRAEIESLRRELEEAQARARRLEEPARQLGIVLLKTKAPSTQALIDGYKERGRLREVLIETTQSATALMEEIRQYVLRAGLPRIATQAYMELLNTRICYLNERASVALCGEERKE</sequence>
<evidence type="ECO:0000256" key="2">
    <source>
        <dbReference type="SAM" id="MobiDB-lite"/>
    </source>
</evidence>
<comment type="caution">
    <text evidence="3">The sequence shown here is derived from an EMBL/GenBank/DDBJ whole genome shotgun (WGS) entry which is preliminary data.</text>
</comment>
<organism evidence="3">
    <name type="scientific">marine sediment metagenome</name>
    <dbReference type="NCBI Taxonomy" id="412755"/>
    <lineage>
        <taxon>unclassified sequences</taxon>
        <taxon>metagenomes</taxon>
        <taxon>ecological metagenomes</taxon>
    </lineage>
</organism>
<name>A0A0F9H2W0_9ZZZZ</name>
<evidence type="ECO:0000313" key="3">
    <source>
        <dbReference type="EMBL" id="KKM05369.1"/>
    </source>
</evidence>
<feature type="coiled-coil region" evidence="1">
    <location>
        <begin position="79"/>
        <end position="106"/>
    </location>
</feature>
<keyword evidence="1" id="KW-0175">Coiled coil</keyword>